<dbReference type="InterPro" id="IPR027417">
    <property type="entry name" value="P-loop_NTPase"/>
</dbReference>
<feature type="binding site" evidence="5">
    <location>
        <begin position="452"/>
        <end position="459"/>
    </location>
    <ligand>
        <name>ATP</name>
        <dbReference type="ChEBI" id="CHEBI:30616"/>
    </ligand>
</feature>
<keyword evidence="7" id="KW-1133">Transmembrane helix</keyword>
<keyword evidence="7" id="KW-0472">Membrane</keyword>
<dbReference type="InterPro" id="IPR036390">
    <property type="entry name" value="WH_DNA-bd_sf"/>
</dbReference>
<evidence type="ECO:0000256" key="2">
    <source>
        <dbReference type="ARBA" id="ARBA00022741"/>
    </source>
</evidence>
<proteinExistence type="inferred from homology"/>
<dbReference type="SUPFAM" id="SSF46785">
    <property type="entry name" value="Winged helix' DNA-binding domain"/>
    <property type="match status" value="1"/>
</dbReference>
<feature type="transmembrane region" description="Helical" evidence="7">
    <location>
        <begin position="33"/>
        <end position="55"/>
    </location>
</feature>
<feature type="transmembrane region" description="Helical" evidence="7">
    <location>
        <begin position="104"/>
        <end position="121"/>
    </location>
</feature>
<dbReference type="AlphaFoldDB" id="A0A6J4K745"/>
<organism evidence="9">
    <name type="scientific">uncultured Armatimonadetes bacterium</name>
    <dbReference type="NCBI Taxonomy" id="157466"/>
    <lineage>
        <taxon>Bacteria</taxon>
        <taxon>Bacillati</taxon>
        <taxon>Armatimonadota</taxon>
        <taxon>environmental samples</taxon>
    </lineage>
</organism>
<dbReference type="InterPro" id="IPR050206">
    <property type="entry name" value="FtsK/SpoIIIE/SftA"/>
</dbReference>
<feature type="transmembrane region" description="Helical" evidence="7">
    <location>
        <begin position="141"/>
        <end position="174"/>
    </location>
</feature>
<dbReference type="Gene3D" id="3.30.980.40">
    <property type="match status" value="1"/>
</dbReference>
<evidence type="ECO:0000256" key="5">
    <source>
        <dbReference type="PROSITE-ProRule" id="PRU00289"/>
    </source>
</evidence>
<gene>
    <name evidence="9" type="ORF">AVDCRST_MAG63-4854</name>
</gene>
<keyword evidence="2 5" id="KW-0547">Nucleotide-binding</keyword>
<dbReference type="SMART" id="SM00843">
    <property type="entry name" value="Ftsk_gamma"/>
    <property type="match status" value="1"/>
</dbReference>
<evidence type="ECO:0000259" key="8">
    <source>
        <dbReference type="PROSITE" id="PS50901"/>
    </source>
</evidence>
<dbReference type="Pfam" id="PF01580">
    <property type="entry name" value="FtsK_SpoIIIE"/>
    <property type="match status" value="1"/>
</dbReference>
<feature type="domain" description="FtsK" evidence="8">
    <location>
        <begin position="430"/>
        <end position="623"/>
    </location>
</feature>
<dbReference type="PANTHER" id="PTHR22683">
    <property type="entry name" value="SPORULATION PROTEIN RELATED"/>
    <property type="match status" value="1"/>
</dbReference>
<dbReference type="EMBL" id="CADCTO010000678">
    <property type="protein sequence ID" value="CAA9296782.1"/>
    <property type="molecule type" value="Genomic_DNA"/>
</dbReference>
<evidence type="ECO:0000313" key="9">
    <source>
        <dbReference type="EMBL" id="CAA9296782.1"/>
    </source>
</evidence>
<dbReference type="InterPro" id="IPR041027">
    <property type="entry name" value="FtsK_alpha"/>
</dbReference>
<dbReference type="InterPro" id="IPR018541">
    <property type="entry name" value="Ftsk_gamma"/>
</dbReference>
<dbReference type="Pfam" id="PF17854">
    <property type="entry name" value="FtsK_alpha"/>
    <property type="match status" value="1"/>
</dbReference>
<evidence type="ECO:0000256" key="3">
    <source>
        <dbReference type="ARBA" id="ARBA00022840"/>
    </source>
</evidence>
<evidence type="ECO:0000256" key="4">
    <source>
        <dbReference type="ARBA" id="ARBA00023125"/>
    </source>
</evidence>
<protein>
    <submittedName>
        <fullName evidence="9">DNA translocase FtsK</fullName>
    </submittedName>
</protein>
<dbReference type="SUPFAM" id="SSF52540">
    <property type="entry name" value="P-loop containing nucleoside triphosphate hydrolases"/>
    <property type="match status" value="1"/>
</dbReference>
<dbReference type="InterPro" id="IPR036388">
    <property type="entry name" value="WH-like_DNA-bd_sf"/>
</dbReference>
<dbReference type="Gene3D" id="3.40.50.300">
    <property type="entry name" value="P-loop containing nucleotide triphosphate hydrolases"/>
    <property type="match status" value="1"/>
</dbReference>
<dbReference type="CDD" id="cd01127">
    <property type="entry name" value="TrwB_TraG_TraD_VirD4"/>
    <property type="match status" value="1"/>
</dbReference>
<keyword evidence="3 5" id="KW-0067">ATP-binding</keyword>
<dbReference type="PANTHER" id="PTHR22683:SF41">
    <property type="entry name" value="DNA TRANSLOCASE FTSK"/>
    <property type="match status" value="1"/>
</dbReference>
<dbReference type="PROSITE" id="PS50901">
    <property type="entry name" value="FTSK"/>
    <property type="match status" value="1"/>
</dbReference>
<dbReference type="Pfam" id="PF09397">
    <property type="entry name" value="FtsK_gamma"/>
    <property type="match status" value="1"/>
</dbReference>
<evidence type="ECO:0000256" key="1">
    <source>
        <dbReference type="ARBA" id="ARBA00006474"/>
    </source>
</evidence>
<evidence type="ECO:0000256" key="6">
    <source>
        <dbReference type="SAM" id="MobiDB-lite"/>
    </source>
</evidence>
<feature type="region of interest" description="Disordered" evidence="6">
    <location>
        <begin position="1"/>
        <end position="27"/>
    </location>
</feature>
<name>A0A6J4K745_9BACT</name>
<dbReference type="GO" id="GO:0005524">
    <property type="term" value="F:ATP binding"/>
    <property type="evidence" value="ECO:0007669"/>
    <property type="project" value="UniProtKB-UniRule"/>
</dbReference>
<feature type="region of interest" description="Disordered" evidence="6">
    <location>
        <begin position="209"/>
        <end position="296"/>
    </location>
</feature>
<reference evidence="9" key="1">
    <citation type="submission" date="2020-02" db="EMBL/GenBank/DDBJ databases">
        <authorList>
            <person name="Meier V. D."/>
        </authorList>
    </citation>
    <scope>NUCLEOTIDE SEQUENCE</scope>
    <source>
        <strain evidence="9">AVDCRST_MAG63</strain>
    </source>
</reference>
<dbReference type="InterPro" id="IPR002543">
    <property type="entry name" value="FtsK_dom"/>
</dbReference>
<comment type="similarity">
    <text evidence="1">Belongs to the FtsK/SpoIIIE/SftA family.</text>
</comment>
<keyword evidence="7" id="KW-0812">Transmembrane</keyword>
<accession>A0A6J4K745</accession>
<keyword evidence="4" id="KW-0238">DNA-binding</keyword>
<dbReference type="Gene3D" id="1.10.10.10">
    <property type="entry name" value="Winged helix-like DNA-binding domain superfamily/Winged helix DNA-binding domain"/>
    <property type="match status" value="1"/>
</dbReference>
<dbReference type="GO" id="GO:0003677">
    <property type="term" value="F:DNA binding"/>
    <property type="evidence" value="ECO:0007669"/>
    <property type="project" value="UniProtKB-KW"/>
</dbReference>
<evidence type="ECO:0000256" key="7">
    <source>
        <dbReference type="SAM" id="Phobius"/>
    </source>
</evidence>
<feature type="transmembrane region" description="Helical" evidence="7">
    <location>
        <begin position="75"/>
        <end position="97"/>
    </location>
</feature>
<sequence>MAMVKPRAAAPRRPRPPRSTPARPRRQRANTRIGYDIAGVSLIAVALILLVTMLWPAPEGENVFGRALVHGLRLVVGAGVWLFPPLIFLCGALLAVGRSRSWDNVGGALALFLVFVSWWHLGHVPHAGQFAADNLLQFGGYIGAALSFVVRAAVGTVGGHVLFAAFAAFAFLWLTDIPLPTLVAPVESAARKGTRAAVAGARGAFDRRRTVNRRNAVPSGPRSYRGAGDDGDDDRSSRSTAATLFRRNAPEPDADALAGRKVDVLAAEDAALRPPPVKKEPSKKSPINPDAPLLENVGDFPLPPLSLLRPASPQKHLPTGESDAKRQVLLQTLDDFGIGADVAQVAHGPTITRYEVALDRGIKVSKIVSLADNLAMALAAIDVRVEAPIPGKSAIGIEVPNEHATPVNLREVIERPEFQSAPSKLTFALGKDVTGVCRYADLAKMPHLLIGGSTGSGKSVCLNTMICSLLYRASPREVKFLMIDPKKVELSLYDGIPHLAAPVITNVKQAPSVFKQAIKEMEGRYDLFAKAGTRNLDGYNSRVSEEERLPYWVIIVDELADLMMQSGPEIETAICRLAQLARATGIHLVIATQRPSVNVITGTIKANISSRIAFAVNSAVDSRTILDMMGADRLIGRGDMLFMPIDAAKPQRIQGCFVSEKETEDLVAYLKAQAQPNYEVLPSSLSLANGEDDGGEEDADDDLFESAVKLVVTNGQASTSMLQRRFKIGYTRAARLVDIMEQRGIVGALDGAKPREILMSRDQIDGMFTRGGGGAGEE</sequence>